<dbReference type="Gene3D" id="1.10.490.110">
    <property type="entry name" value="Uncharacterized conserved protein DUF2267"/>
    <property type="match status" value="1"/>
</dbReference>
<gene>
    <name evidence="1" type="ORF">SFRA_020950</name>
</gene>
<evidence type="ECO:0000313" key="1">
    <source>
        <dbReference type="EMBL" id="RKM93640.1"/>
    </source>
</evidence>
<keyword evidence="2" id="KW-1185">Reference proteome</keyword>
<dbReference type="EMBL" id="JNAD02000010">
    <property type="protein sequence ID" value="RKM93640.1"/>
    <property type="molecule type" value="Genomic_DNA"/>
</dbReference>
<proteinExistence type="predicted"/>
<dbReference type="Proteomes" id="UP000028058">
    <property type="component" value="Unassembled WGS sequence"/>
</dbReference>
<dbReference type="RefSeq" id="WP_043462601.1">
    <property type="nucleotide sequence ID" value="NZ_CP134822.1"/>
</dbReference>
<organism evidence="1 2">
    <name type="scientific">Streptomyces xinghaiensis</name>
    <dbReference type="NCBI Taxonomy" id="1038928"/>
    <lineage>
        <taxon>Bacteria</taxon>
        <taxon>Bacillati</taxon>
        <taxon>Actinomycetota</taxon>
        <taxon>Actinomycetes</taxon>
        <taxon>Kitasatosporales</taxon>
        <taxon>Streptomycetaceae</taxon>
        <taxon>Streptomyces</taxon>
    </lineage>
</organism>
<dbReference type="OrthoDB" id="952780at2"/>
<dbReference type="InterPro" id="IPR038282">
    <property type="entry name" value="DUF2267_sf"/>
</dbReference>
<evidence type="ECO:0000313" key="2">
    <source>
        <dbReference type="Proteomes" id="UP000028058"/>
    </source>
</evidence>
<name>A0A3R7EPJ6_9ACTN</name>
<comment type="caution">
    <text evidence="1">The sequence shown here is derived from an EMBL/GenBank/DDBJ whole genome shotgun (WGS) entry which is preliminary data.</text>
</comment>
<sequence length="129" mass="14391">MRWSEFTEQVRERGEYPSRREAERVIRVVLSALAGQLGRAERHLLARRLPPEAARVLITQRPVSRPLAAAEFVDGIAARTEGATSATARWDTSSVLSVLADEVDRELLDRIIDRLPGGYALLFGRAQLV</sequence>
<dbReference type="InterPro" id="IPR018727">
    <property type="entry name" value="DUF2267"/>
</dbReference>
<protein>
    <submittedName>
        <fullName evidence="1">DUF2267 domain-containing protein</fullName>
    </submittedName>
</protein>
<reference evidence="1 2" key="1">
    <citation type="journal article" date="2014" name="Genome Announc.">
        <title>Draft Genome Sequence of Streptomyces fradiae ATCC 19609, a Strain Highly Sensitive to Antibiotics.</title>
        <authorList>
            <person name="Bekker O.B."/>
            <person name="Klimina K.M."/>
            <person name="Vatlin A.A."/>
            <person name="Zakharevich N.V."/>
            <person name="Kasianov A.S."/>
            <person name="Danilenko V.N."/>
        </authorList>
    </citation>
    <scope>NUCLEOTIDE SEQUENCE [LARGE SCALE GENOMIC DNA]</scope>
    <source>
        <strain evidence="1 2">ATCC 19609</strain>
    </source>
</reference>
<accession>A0A3R7EPJ6</accession>
<dbReference type="Pfam" id="PF10025">
    <property type="entry name" value="DUF2267"/>
    <property type="match status" value="1"/>
</dbReference>
<dbReference type="AlphaFoldDB" id="A0A3R7EPJ6"/>